<dbReference type="Proteomes" id="UP000597762">
    <property type="component" value="Unassembled WGS sequence"/>
</dbReference>
<feature type="transmembrane region" description="Helical" evidence="1">
    <location>
        <begin position="32"/>
        <end position="51"/>
    </location>
</feature>
<accession>A0A812DAF7</accession>
<dbReference type="EMBL" id="CAHIKZ030002744">
    <property type="protein sequence ID" value="CAE1291536.1"/>
    <property type="molecule type" value="Genomic_DNA"/>
</dbReference>
<keyword evidence="3" id="KW-1185">Reference proteome</keyword>
<sequence>MYLSKVSLMIRIFQILHCLLTTHPKLSLPIRYLIFLFIDLFSFLCFRFHHLHFSFSFFSIYSLPFSLSLSLFYSLPVFLSVIFSLSYSLFIHRFFLPGLEPLIPVKNKPETQSHERLFQLLFSFFLKFISVFRRFIIFCWFYYFLLVLLFSPGFSFFFNITSFLLLSISLSLLAFSSLSLFLANYHPLFIFLKIISFFLSL</sequence>
<proteinExistence type="predicted"/>
<dbReference type="AlphaFoldDB" id="A0A812DAF7"/>
<feature type="transmembrane region" description="Helical" evidence="1">
    <location>
        <begin position="71"/>
        <end position="96"/>
    </location>
</feature>
<reference evidence="2" key="1">
    <citation type="submission" date="2021-01" db="EMBL/GenBank/DDBJ databases">
        <authorList>
            <person name="Li R."/>
            <person name="Bekaert M."/>
        </authorList>
    </citation>
    <scope>NUCLEOTIDE SEQUENCE</scope>
    <source>
        <strain evidence="2">Farmed</strain>
    </source>
</reference>
<evidence type="ECO:0000313" key="3">
    <source>
        <dbReference type="Proteomes" id="UP000597762"/>
    </source>
</evidence>
<protein>
    <submittedName>
        <fullName evidence="2">Uncharacterized protein</fullName>
    </submittedName>
</protein>
<name>A0A812DAF7_ACAPH</name>
<keyword evidence="1" id="KW-0812">Transmembrane</keyword>
<gene>
    <name evidence="2" type="ORF">SPHA_48813</name>
</gene>
<keyword evidence="1" id="KW-1133">Transmembrane helix</keyword>
<feature type="transmembrane region" description="Helical" evidence="1">
    <location>
        <begin position="142"/>
        <end position="166"/>
    </location>
</feature>
<comment type="caution">
    <text evidence="2">The sequence shown here is derived from an EMBL/GenBank/DDBJ whole genome shotgun (WGS) entry which is preliminary data.</text>
</comment>
<organism evidence="2 3">
    <name type="scientific">Acanthosepion pharaonis</name>
    <name type="common">Pharaoh cuttlefish</name>
    <name type="synonym">Sepia pharaonis</name>
    <dbReference type="NCBI Taxonomy" id="158019"/>
    <lineage>
        <taxon>Eukaryota</taxon>
        <taxon>Metazoa</taxon>
        <taxon>Spiralia</taxon>
        <taxon>Lophotrochozoa</taxon>
        <taxon>Mollusca</taxon>
        <taxon>Cephalopoda</taxon>
        <taxon>Coleoidea</taxon>
        <taxon>Decapodiformes</taxon>
        <taxon>Sepiida</taxon>
        <taxon>Sepiina</taxon>
        <taxon>Sepiidae</taxon>
        <taxon>Acanthosepion</taxon>
    </lineage>
</organism>
<keyword evidence="1" id="KW-0472">Membrane</keyword>
<evidence type="ECO:0000256" key="1">
    <source>
        <dbReference type="SAM" id="Phobius"/>
    </source>
</evidence>
<evidence type="ECO:0000313" key="2">
    <source>
        <dbReference type="EMBL" id="CAE1291536.1"/>
    </source>
</evidence>